<dbReference type="GeneID" id="73292556"/>
<protein>
    <submittedName>
        <fullName evidence="1">Uncharacterized protein</fullName>
    </submittedName>
</protein>
<dbReference type="EMBL" id="CP100358">
    <property type="protein sequence ID" value="UTF56045.1"/>
    <property type="molecule type" value="Genomic_DNA"/>
</dbReference>
<evidence type="ECO:0000313" key="1">
    <source>
        <dbReference type="EMBL" id="UTF56045.1"/>
    </source>
</evidence>
<evidence type="ECO:0000313" key="2">
    <source>
        <dbReference type="Proteomes" id="UP001056855"/>
    </source>
</evidence>
<reference evidence="1" key="1">
    <citation type="submission" date="2022-06" db="EMBL/GenBank/DDBJ databases">
        <title>Diverse halophilic archaea isolated from saline environments.</title>
        <authorList>
            <person name="Cui H.-L."/>
        </authorList>
    </citation>
    <scope>NUCLEOTIDE SEQUENCE</scope>
    <source>
        <strain evidence="1">WLHS1</strain>
        <plasmid evidence="1">unnamed3</plasmid>
    </source>
</reference>
<keyword evidence="1" id="KW-0614">Plasmid</keyword>
<proteinExistence type="predicted"/>
<organism evidence="1 2">
    <name type="scientific">Natronosalvus rutilus</name>
    <dbReference type="NCBI Taxonomy" id="2953753"/>
    <lineage>
        <taxon>Archaea</taxon>
        <taxon>Methanobacteriati</taxon>
        <taxon>Methanobacteriota</taxon>
        <taxon>Stenosarchaea group</taxon>
        <taxon>Halobacteria</taxon>
        <taxon>Halobacteriales</taxon>
        <taxon>Natrialbaceae</taxon>
        <taxon>Natronosalvus</taxon>
    </lineage>
</organism>
<gene>
    <name evidence="1" type="ORF">NGM29_20880</name>
</gene>
<accession>A0A9E7NFH2</accession>
<dbReference type="AlphaFoldDB" id="A0A9E7NFH2"/>
<dbReference type="Proteomes" id="UP001056855">
    <property type="component" value="Plasmid unnamed3"/>
</dbReference>
<sequence length="89" mass="9460">MTEHDAATNERELTFGVYPDADGPFAVMNQERPDIPVGALATIQDRVDDAVDAGHLTVDEPLEQAGQVKYVPGKHDGSVVSVTINTGAQ</sequence>
<keyword evidence="2" id="KW-1185">Reference proteome</keyword>
<dbReference type="RefSeq" id="WP_254161670.1">
    <property type="nucleotide sequence ID" value="NZ_CP100358.1"/>
</dbReference>
<geneLocation type="plasmid" evidence="1 2">
    <name>unnamed3</name>
</geneLocation>
<name>A0A9E7NFH2_9EURY</name>
<dbReference type="KEGG" id="sawl:NGM29_20880"/>